<evidence type="ECO:0000313" key="7">
    <source>
        <dbReference type="Proteomes" id="UP001302126"/>
    </source>
</evidence>
<dbReference type="InterPro" id="IPR033749">
    <property type="entry name" value="Polyprenyl_synt_CS"/>
</dbReference>
<evidence type="ECO:0000256" key="1">
    <source>
        <dbReference type="ARBA" id="ARBA00022679"/>
    </source>
</evidence>
<evidence type="ECO:0000313" key="6">
    <source>
        <dbReference type="EMBL" id="KAK4185022.1"/>
    </source>
</evidence>
<dbReference type="PANTHER" id="PTHR12001">
    <property type="entry name" value="GERANYLGERANYL PYROPHOSPHATE SYNTHASE"/>
    <property type="match status" value="1"/>
</dbReference>
<evidence type="ECO:0000256" key="4">
    <source>
        <dbReference type="SAM" id="Coils"/>
    </source>
</evidence>
<dbReference type="GO" id="GO:0008299">
    <property type="term" value="P:isoprenoid biosynthetic process"/>
    <property type="evidence" value="ECO:0007669"/>
    <property type="project" value="InterPro"/>
</dbReference>
<dbReference type="Pfam" id="PF00348">
    <property type="entry name" value="polyprenyl_synt"/>
    <property type="match status" value="1"/>
</dbReference>
<comment type="caution">
    <text evidence="6">The sequence shown here is derived from an EMBL/GenBank/DDBJ whole genome shotgun (WGS) entry which is preliminary data.</text>
</comment>
<dbReference type="GO" id="GO:0004659">
    <property type="term" value="F:prenyltransferase activity"/>
    <property type="evidence" value="ECO:0007669"/>
    <property type="project" value="InterPro"/>
</dbReference>
<dbReference type="Proteomes" id="UP001302126">
    <property type="component" value="Unassembled WGS sequence"/>
</dbReference>
<organism evidence="6 7">
    <name type="scientific">Podospora australis</name>
    <dbReference type="NCBI Taxonomy" id="1536484"/>
    <lineage>
        <taxon>Eukaryota</taxon>
        <taxon>Fungi</taxon>
        <taxon>Dikarya</taxon>
        <taxon>Ascomycota</taxon>
        <taxon>Pezizomycotina</taxon>
        <taxon>Sordariomycetes</taxon>
        <taxon>Sordariomycetidae</taxon>
        <taxon>Sordariales</taxon>
        <taxon>Podosporaceae</taxon>
        <taxon>Podospora</taxon>
    </lineage>
</organism>
<reference evidence="6" key="2">
    <citation type="submission" date="2023-05" db="EMBL/GenBank/DDBJ databases">
        <authorList>
            <consortium name="Lawrence Berkeley National Laboratory"/>
            <person name="Steindorff A."/>
            <person name="Hensen N."/>
            <person name="Bonometti L."/>
            <person name="Westerberg I."/>
            <person name="Brannstrom I.O."/>
            <person name="Guillou S."/>
            <person name="Cros-Aarteil S."/>
            <person name="Calhoun S."/>
            <person name="Haridas S."/>
            <person name="Kuo A."/>
            <person name="Mondo S."/>
            <person name="Pangilinan J."/>
            <person name="Riley R."/>
            <person name="Labutti K."/>
            <person name="Andreopoulos B."/>
            <person name="Lipzen A."/>
            <person name="Chen C."/>
            <person name="Yanf M."/>
            <person name="Daum C."/>
            <person name="Ng V."/>
            <person name="Clum A."/>
            <person name="Ohm R."/>
            <person name="Martin F."/>
            <person name="Silar P."/>
            <person name="Natvig D."/>
            <person name="Lalanne C."/>
            <person name="Gautier V."/>
            <person name="Ament-Velasquez S.L."/>
            <person name="Kruys A."/>
            <person name="Hutchinson M.I."/>
            <person name="Powell A.J."/>
            <person name="Barry K."/>
            <person name="Miller A.N."/>
            <person name="Grigoriev I.V."/>
            <person name="Debuchy R."/>
            <person name="Gladieux P."/>
            <person name="Thoren M.H."/>
            <person name="Johannesson H."/>
        </authorList>
    </citation>
    <scope>NUCLEOTIDE SEQUENCE</scope>
    <source>
        <strain evidence="6">PSN309</strain>
    </source>
</reference>
<dbReference type="GO" id="GO:0046872">
    <property type="term" value="F:metal ion binding"/>
    <property type="evidence" value="ECO:0007669"/>
    <property type="project" value="UniProtKB-KW"/>
</dbReference>
<keyword evidence="4" id="KW-0175">Coiled coil</keyword>
<name>A0AAN6WRI3_9PEZI</name>
<keyword evidence="1" id="KW-0808">Transferase</keyword>
<keyword evidence="7" id="KW-1185">Reference proteome</keyword>
<reference evidence="6" key="1">
    <citation type="journal article" date="2023" name="Mol. Phylogenet. Evol.">
        <title>Genome-scale phylogeny and comparative genomics of the fungal order Sordariales.</title>
        <authorList>
            <person name="Hensen N."/>
            <person name="Bonometti L."/>
            <person name="Westerberg I."/>
            <person name="Brannstrom I.O."/>
            <person name="Guillou S."/>
            <person name="Cros-Aarteil S."/>
            <person name="Calhoun S."/>
            <person name="Haridas S."/>
            <person name="Kuo A."/>
            <person name="Mondo S."/>
            <person name="Pangilinan J."/>
            <person name="Riley R."/>
            <person name="LaButti K."/>
            <person name="Andreopoulos B."/>
            <person name="Lipzen A."/>
            <person name="Chen C."/>
            <person name="Yan M."/>
            <person name="Daum C."/>
            <person name="Ng V."/>
            <person name="Clum A."/>
            <person name="Steindorff A."/>
            <person name="Ohm R.A."/>
            <person name="Martin F."/>
            <person name="Silar P."/>
            <person name="Natvig D.O."/>
            <person name="Lalanne C."/>
            <person name="Gautier V."/>
            <person name="Ament-Velasquez S.L."/>
            <person name="Kruys A."/>
            <person name="Hutchinson M.I."/>
            <person name="Powell A.J."/>
            <person name="Barry K."/>
            <person name="Miller A.N."/>
            <person name="Grigoriev I.V."/>
            <person name="Debuchy R."/>
            <person name="Gladieux P."/>
            <person name="Hiltunen Thoren M."/>
            <person name="Johannesson H."/>
        </authorList>
    </citation>
    <scope>NUCLEOTIDE SEQUENCE</scope>
    <source>
        <strain evidence="6">PSN309</strain>
    </source>
</reference>
<dbReference type="SUPFAM" id="SSF48576">
    <property type="entry name" value="Terpenoid synthases"/>
    <property type="match status" value="2"/>
</dbReference>
<proteinExistence type="predicted"/>
<evidence type="ECO:0000256" key="2">
    <source>
        <dbReference type="ARBA" id="ARBA00022723"/>
    </source>
</evidence>
<feature type="coiled-coil region" evidence="4">
    <location>
        <begin position="698"/>
        <end position="725"/>
    </location>
</feature>
<evidence type="ECO:0000256" key="3">
    <source>
        <dbReference type="ARBA" id="ARBA00022842"/>
    </source>
</evidence>
<dbReference type="Gene3D" id="1.10.600.10">
    <property type="entry name" value="Farnesyl Diphosphate Synthase"/>
    <property type="match status" value="2"/>
</dbReference>
<dbReference type="EMBL" id="MU864464">
    <property type="protein sequence ID" value="KAK4185022.1"/>
    <property type="molecule type" value="Genomic_DNA"/>
</dbReference>
<accession>A0AAN6WRI3</accession>
<keyword evidence="2" id="KW-0479">Metal-binding</keyword>
<dbReference type="PROSITE" id="PS00444">
    <property type="entry name" value="POLYPRENYL_SYNTHASE_2"/>
    <property type="match status" value="1"/>
</dbReference>
<dbReference type="Pfam" id="PF19086">
    <property type="entry name" value="Terpene_syn_C_2"/>
    <property type="match status" value="1"/>
</dbReference>
<protein>
    <submittedName>
        <fullName evidence="6">Isoprenoid synthase domain-containing protein</fullName>
    </submittedName>
</protein>
<keyword evidence="3" id="KW-0460">Magnesium</keyword>
<sequence>MPHNETLSPNPGSSDIDAAETLDLHGFCPKYPLARHKHEVLANAGCADARQDWIKHIGPASEFGGCNPVNGNFTALVLPLCKPERLRLVAYMLEYAFLHDNVVEVLPDGNKNTTKGSGDAFSLGEGRGTHIKTGRKQIQAKMMLQLMSTDKVCAAWVLNVWKAMLATTLKDKAKDLSNLEEYLDFRIVDTGAPFVESTMLFGMGMTLTEEEDTLLAPLIRPCYASLALANDYFSFDREWEEIQSKPGASQKLLNAVWLYMKWNGVEAEVAKRRTREACNRYEQQYLDNIERFRREHASDPNFEKLDRYLRGLAQQVSGNVIWSLNCPRYHPDQRYNPNAGIEDELTAQARGSETDNEEHVLENKRLSVTTIGSTRCSDSDIHTTYSWERESSRSSSLSWTSDDGQDDEHGSEKRRSNMTNMLTEERLGTLQLNAPFDYVASVPTTHVRDTMADALNVWTCVPEDTLNHIKDVVNHLQNASLLLYDDVYSGCSAYNRHMEDNSDLRRGQPAAHTVFGVPQTINSASFAIVDALQKANNFEIPRSVDVAFEQLRDMHIGQSYDLHWSRHVECPSEEEYLELVAKKTGGLFRLLSRLMCANVRDDKVSQLIDNLVSQIGIFFQIRDDFQNISSAAYTSQKGFCEDLDKGKLSVPLVQFLNNAPLSDTIHVREVLEQRREKRCLSTAQKELVLKPLKGSKSMDVTLETLHRLQADIENLTGQLEERTGRENWVLKLCMYRLRV</sequence>
<evidence type="ECO:0000256" key="5">
    <source>
        <dbReference type="SAM" id="MobiDB-lite"/>
    </source>
</evidence>
<gene>
    <name evidence="6" type="ORF">QBC35DRAFT_440202</name>
</gene>
<dbReference type="GO" id="GO:0046165">
    <property type="term" value="P:alcohol biosynthetic process"/>
    <property type="evidence" value="ECO:0007669"/>
    <property type="project" value="UniProtKB-ARBA"/>
</dbReference>
<feature type="region of interest" description="Disordered" evidence="5">
    <location>
        <begin position="395"/>
        <end position="418"/>
    </location>
</feature>
<dbReference type="AlphaFoldDB" id="A0AAN6WRI3"/>
<dbReference type="PANTHER" id="PTHR12001:SF72">
    <property type="entry name" value="THIJ_PFPI FAMILY PROTEIN (AFU_ORTHOLOGUE AFUA_3G01210)-RELATED"/>
    <property type="match status" value="1"/>
</dbReference>
<dbReference type="InterPro" id="IPR000092">
    <property type="entry name" value="Polyprenyl_synt"/>
</dbReference>
<dbReference type="InterPro" id="IPR008949">
    <property type="entry name" value="Isoprenoid_synthase_dom_sf"/>
</dbReference>
<dbReference type="GO" id="GO:0043386">
    <property type="term" value="P:mycotoxin biosynthetic process"/>
    <property type="evidence" value="ECO:0007669"/>
    <property type="project" value="UniProtKB-ARBA"/>
</dbReference>